<dbReference type="GO" id="GO:0006487">
    <property type="term" value="P:protein N-linked glycosylation"/>
    <property type="evidence" value="ECO:0000318"/>
    <property type="project" value="GO_Central"/>
</dbReference>
<evidence type="ECO:0000313" key="13">
    <source>
        <dbReference type="EMBL" id="PTQ39679.1"/>
    </source>
</evidence>
<comment type="function">
    <text evidence="10">Mannosyltransferase that operates in the biosynthetic pathway of dolichol-linked oligosaccharides, the glycan precursors employed in protein asparagine (N)-glycosylation. The assembly of dolichol-linked oligosaccharides begins on the cytosolic side of the endoplasmic reticulum membrane and finishes in its lumen. The sequential addition of sugars to dolichol pyrophosphate produces dolichol-linked oligosaccharides containing fourteen sugars, including two GlcNAcs, nine mannoses and three glucoses. Once assembled, the oligosaccharide is transferred from the lipid to nascent proteins by oligosaccharyltransferases. In the lumen of the endoplasmic reticulum, adds the eighth mannose residue in an alpha-1,6 linkage onto Man(7)GlcNAc(2)-PP-dolichol to produce Man(8)GlcNAc(2)-PP-dolichol.</text>
</comment>
<reference evidence="14" key="1">
    <citation type="journal article" date="2017" name="Cell">
        <title>Insights into land plant evolution garnered from the Marchantia polymorpha genome.</title>
        <authorList>
            <person name="Bowman J.L."/>
            <person name="Kohchi T."/>
            <person name="Yamato K.T."/>
            <person name="Jenkins J."/>
            <person name="Shu S."/>
            <person name="Ishizaki K."/>
            <person name="Yamaoka S."/>
            <person name="Nishihama R."/>
            <person name="Nakamura Y."/>
            <person name="Berger F."/>
            <person name="Adam C."/>
            <person name="Aki S.S."/>
            <person name="Althoff F."/>
            <person name="Araki T."/>
            <person name="Arteaga-Vazquez M.A."/>
            <person name="Balasubrmanian S."/>
            <person name="Barry K."/>
            <person name="Bauer D."/>
            <person name="Boehm C.R."/>
            <person name="Briginshaw L."/>
            <person name="Caballero-Perez J."/>
            <person name="Catarino B."/>
            <person name="Chen F."/>
            <person name="Chiyoda S."/>
            <person name="Chovatia M."/>
            <person name="Davies K.M."/>
            <person name="Delmans M."/>
            <person name="Demura T."/>
            <person name="Dierschke T."/>
            <person name="Dolan L."/>
            <person name="Dorantes-Acosta A.E."/>
            <person name="Eklund D.M."/>
            <person name="Florent S.N."/>
            <person name="Flores-Sandoval E."/>
            <person name="Fujiyama A."/>
            <person name="Fukuzawa H."/>
            <person name="Galik B."/>
            <person name="Grimanelli D."/>
            <person name="Grimwood J."/>
            <person name="Grossniklaus U."/>
            <person name="Hamada T."/>
            <person name="Haseloff J."/>
            <person name="Hetherington A.J."/>
            <person name="Higo A."/>
            <person name="Hirakawa Y."/>
            <person name="Hundley H.N."/>
            <person name="Ikeda Y."/>
            <person name="Inoue K."/>
            <person name="Inoue S.I."/>
            <person name="Ishida S."/>
            <person name="Jia Q."/>
            <person name="Kakita M."/>
            <person name="Kanazawa T."/>
            <person name="Kawai Y."/>
            <person name="Kawashima T."/>
            <person name="Kennedy M."/>
            <person name="Kinose K."/>
            <person name="Kinoshita T."/>
            <person name="Kohara Y."/>
            <person name="Koide E."/>
            <person name="Komatsu K."/>
            <person name="Kopischke S."/>
            <person name="Kubo M."/>
            <person name="Kyozuka J."/>
            <person name="Lagercrantz U."/>
            <person name="Lin S.S."/>
            <person name="Lindquist E."/>
            <person name="Lipzen A.M."/>
            <person name="Lu C.W."/>
            <person name="De Luna E."/>
            <person name="Martienssen R.A."/>
            <person name="Minamino N."/>
            <person name="Mizutani M."/>
            <person name="Mizutani M."/>
            <person name="Mochizuki N."/>
            <person name="Monte I."/>
            <person name="Mosher R."/>
            <person name="Nagasaki H."/>
            <person name="Nakagami H."/>
            <person name="Naramoto S."/>
            <person name="Nishitani K."/>
            <person name="Ohtani M."/>
            <person name="Okamoto T."/>
            <person name="Okumura M."/>
            <person name="Phillips J."/>
            <person name="Pollak B."/>
            <person name="Reinders A."/>
            <person name="Rovekamp M."/>
            <person name="Sano R."/>
            <person name="Sawa S."/>
            <person name="Schmid M.W."/>
            <person name="Shirakawa M."/>
            <person name="Solano R."/>
            <person name="Spunde A."/>
            <person name="Suetsugu N."/>
            <person name="Sugano S."/>
            <person name="Sugiyama A."/>
            <person name="Sun R."/>
            <person name="Suzuki Y."/>
            <person name="Takenaka M."/>
            <person name="Takezawa D."/>
            <person name="Tomogane H."/>
            <person name="Tsuzuki M."/>
            <person name="Ueda T."/>
            <person name="Umeda M."/>
            <person name="Ward J.M."/>
            <person name="Watanabe Y."/>
            <person name="Yazaki K."/>
            <person name="Yokoyama R."/>
            <person name="Yoshitake Y."/>
            <person name="Yotsui I."/>
            <person name="Zachgo S."/>
            <person name="Schmutz J."/>
        </authorList>
    </citation>
    <scope>NUCLEOTIDE SEQUENCE [LARGE SCALE GENOMIC DNA]</scope>
    <source>
        <strain evidence="14">Tak-1</strain>
    </source>
</reference>
<evidence type="ECO:0000313" key="14">
    <source>
        <dbReference type="Proteomes" id="UP000244005"/>
    </source>
</evidence>
<dbReference type="EC" id="2.4.1.-" evidence="12"/>
<comment type="similarity">
    <text evidence="3 12">Belongs to the glycosyltransferase 22 family.</text>
</comment>
<evidence type="ECO:0000256" key="3">
    <source>
        <dbReference type="ARBA" id="ARBA00007063"/>
    </source>
</evidence>
<feature type="transmembrane region" description="Helical" evidence="12">
    <location>
        <begin position="214"/>
        <end position="234"/>
    </location>
</feature>
<dbReference type="GO" id="GO:0018279">
    <property type="term" value="P:protein N-linked glycosylation via asparagine"/>
    <property type="evidence" value="ECO:0007669"/>
    <property type="project" value="EnsemblPlants"/>
</dbReference>
<dbReference type="AlphaFoldDB" id="A0A2R6X0Q5"/>
<dbReference type="OMA" id="WWVEVRM"/>
<dbReference type="GO" id="GO:0036503">
    <property type="term" value="P:ERAD pathway"/>
    <property type="evidence" value="ECO:0007669"/>
    <property type="project" value="EnsemblPlants"/>
</dbReference>
<evidence type="ECO:0000256" key="4">
    <source>
        <dbReference type="ARBA" id="ARBA00022676"/>
    </source>
</evidence>
<keyword evidence="5" id="KW-0808">Transferase</keyword>
<evidence type="ECO:0000256" key="9">
    <source>
        <dbReference type="ARBA" id="ARBA00023136"/>
    </source>
</evidence>
<name>A0A2R6X0Q5_MARPO</name>
<feature type="transmembrane region" description="Helical" evidence="12">
    <location>
        <begin position="128"/>
        <end position="146"/>
    </location>
</feature>
<feature type="transmembrane region" description="Helical" evidence="12">
    <location>
        <begin position="65"/>
        <end position="84"/>
    </location>
</feature>
<evidence type="ECO:0000256" key="6">
    <source>
        <dbReference type="ARBA" id="ARBA00022692"/>
    </source>
</evidence>
<feature type="transmembrane region" description="Helical" evidence="12">
    <location>
        <begin position="294"/>
        <end position="310"/>
    </location>
</feature>
<comment type="pathway">
    <text evidence="2">Protein modification; protein glycosylation.</text>
</comment>
<evidence type="ECO:0000256" key="12">
    <source>
        <dbReference type="RuleBase" id="RU363075"/>
    </source>
</evidence>
<evidence type="ECO:0000256" key="2">
    <source>
        <dbReference type="ARBA" id="ARBA00004922"/>
    </source>
</evidence>
<keyword evidence="7 12" id="KW-0256">Endoplasmic reticulum</keyword>
<dbReference type="GO" id="GO:0000009">
    <property type="term" value="F:alpha-1,6-mannosyltransferase activity"/>
    <property type="evidence" value="ECO:0000318"/>
    <property type="project" value="GO_Central"/>
</dbReference>
<evidence type="ECO:0000256" key="1">
    <source>
        <dbReference type="ARBA" id="ARBA00004477"/>
    </source>
</evidence>
<feature type="transmembrane region" description="Helical" evidence="12">
    <location>
        <begin position="153"/>
        <end position="169"/>
    </location>
</feature>
<keyword evidence="4 12" id="KW-0328">Glycosyltransferase</keyword>
<evidence type="ECO:0000256" key="7">
    <source>
        <dbReference type="ARBA" id="ARBA00022824"/>
    </source>
</evidence>
<keyword evidence="14" id="KW-1185">Reference proteome</keyword>
<dbReference type="UniPathway" id="UPA00378"/>
<dbReference type="GO" id="GO:0005789">
    <property type="term" value="C:endoplasmic reticulum membrane"/>
    <property type="evidence" value="ECO:0000318"/>
    <property type="project" value="GO_Central"/>
</dbReference>
<evidence type="ECO:0000256" key="5">
    <source>
        <dbReference type="ARBA" id="ARBA00022679"/>
    </source>
</evidence>
<dbReference type="GO" id="GO:0052917">
    <property type="term" value="F:dol-P-Man:Man(7)GlcNAc(2)-PP-Dol alpha-1,6-mannosyltransferase activity"/>
    <property type="evidence" value="ECO:0007669"/>
    <property type="project" value="UniProtKB-EC"/>
</dbReference>
<keyword evidence="6 12" id="KW-0812">Transmembrane</keyword>
<evidence type="ECO:0000256" key="11">
    <source>
        <dbReference type="ARBA" id="ARBA00048899"/>
    </source>
</evidence>
<dbReference type="Pfam" id="PF03901">
    <property type="entry name" value="Glyco_transf_22"/>
    <property type="match status" value="1"/>
</dbReference>
<feature type="transmembrane region" description="Helical" evidence="12">
    <location>
        <begin position="175"/>
        <end position="202"/>
    </location>
</feature>
<feature type="transmembrane region" description="Helical" evidence="12">
    <location>
        <begin position="262"/>
        <end position="287"/>
    </location>
</feature>
<accession>A0A2R6X0Q5</accession>
<protein>
    <recommendedName>
        <fullName evidence="12">Mannosyltransferase</fullName>
        <ecNumber evidence="12">2.4.1.-</ecNumber>
    </recommendedName>
</protein>
<feature type="transmembrane region" description="Helical" evidence="12">
    <location>
        <begin position="347"/>
        <end position="369"/>
    </location>
</feature>
<evidence type="ECO:0000256" key="10">
    <source>
        <dbReference type="ARBA" id="ARBA00044721"/>
    </source>
</evidence>
<dbReference type="OrthoDB" id="19039at2759"/>
<dbReference type="PANTHER" id="PTHR22760">
    <property type="entry name" value="GLYCOSYLTRANSFERASE"/>
    <property type="match status" value="1"/>
</dbReference>
<feature type="transmembrane region" description="Helical" evidence="12">
    <location>
        <begin position="96"/>
        <end position="116"/>
    </location>
</feature>
<evidence type="ECO:0000256" key="8">
    <source>
        <dbReference type="ARBA" id="ARBA00022989"/>
    </source>
</evidence>
<dbReference type="Gramene" id="Mp4g03740.1">
    <property type="protein sequence ID" value="Mp4g03740.1.cds"/>
    <property type="gene ID" value="Mp4g03740"/>
</dbReference>
<dbReference type="PANTHER" id="PTHR22760:SF1">
    <property type="entry name" value="DOL-P-MAN:MAN(7)GLCNAC(2)-PP-DOL ALPHA-1,6-MANNOSYLTRANSFERASE"/>
    <property type="match status" value="1"/>
</dbReference>
<organism evidence="13 14">
    <name type="scientific">Marchantia polymorpha</name>
    <name type="common">Common liverwort</name>
    <name type="synonym">Marchantia aquatica</name>
    <dbReference type="NCBI Taxonomy" id="3197"/>
    <lineage>
        <taxon>Eukaryota</taxon>
        <taxon>Viridiplantae</taxon>
        <taxon>Streptophyta</taxon>
        <taxon>Embryophyta</taxon>
        <taxon>Marchantiophyta</taxon>
        <taxon>Marchantiopsida</taxon>
        <taxon>Marchantiidae</taxon>
        <taxon>Marchantiales</taxon>
        <taxon>Marchantiaceae</taxon>
        <taxon>Marchantia</taxon>
    </lineage>
</organism>
<gene>
    <name evidence="13" type="ORF">MARPO_0044s0100</name>
</gene>
<keyword evidence="8 12" id="KW-1133">Transmembrane helix</keyword>
<sequence length="507" mass="56895">MRASAPTAGQLVDRWDVLMAAIAGLHIVLTPYTKVEESFNIQAMHDILFHQENLHQYDHLEFPGVVPRTFLGAIFVSMVAYPFVFAMKLLGIPKLYALFTVRFVLGALVLGTLHHLRQEVSRQFGVPTSKFFAILTIVQFHLLFYCSRPLPNTFALALVNLAFTSWLSGSPESTLRYLVVAAAVFRCDMILLLAPVGATLLLARSISFWNAVKCCAITAILSIGLSVAVDSIFWQRRVWPEFEVLWFNSVLNRSSEWGTSPFHWYFTSALPRAMMAGLPLALLGVLLERRTAKFVLPVLIFITLYSKLPHKELRFILVGVPVLNIAGATAMARIYNNRWKPGFIWRTFYSLALVMLMASFGVSMVIAAASHANYPGGHALRVLHSKEAVASEVSEGFVHIDVLTAMTGVSRFCEVPHWRYSKEEGLFLEDYSLRNFTHLLNEKDSIPGFLCLQAIPGFSRLRLQKTFPQLLVVTEPKVFVHRAEYLDDADTGEWPGCDAWSGTGWFG</sequence>
<dbReference type="EMBL" id="KZ772716">
    <property type="protein sequence ID" value="PTQ39679.1"/>
    <property type="molecule type" value="Genomic_DNA"/>
</dbReference>
<proteinExistence type="inferred from homology"/>
<comment type="catalytic activity">
    <reaction evidence="11">
        <text>an alpha-D-Man-(1-&gt;2)-alpha-D-Man-(1-&gt;2)-alpha-D-Man-(1-&gt;3)-[alpha-D-Man-(1-&gt;2)-alpha-D-Man-(1-&gt;3)-alpha-D-Man-(1-&gt;6)]-beta-D-Man-(1-&gt;4)-beta-D-GlcNAc-(1-&gt;4)-alpha-D-GlcNAc-diphospho-di-trans,poly-cis-dolichol + a di-trans,poly-cis-dolichyl beta-D-mannosyl phosphate = an alpha-D-Man-(1-&gt;2)-alpha-D-Man-(1-&gt;2)-alpha-D-Man-(1-&gt;3)-[alpha-D-Man-(1-&gt;2)-alpha-D-Man-(1-&gt;3)-[alpha-D-Man-(1-&gt;6)]-alpha-D-Man-(1-&gt;6)]-beta-D-Man-(1-&gt;4)-beta-D-GlcNAc-(1-&gt;4)-alpha-D-GlcNAc-diphospho-di-trans,poly-cis-dolichol + a di-trans,poly-cis-dolichyl phosphate + H(+)</text>
        <dbReference type="Rhea" id="RHEA:29535"/>
        <dbReference type="Rhea" id="RHEA-COMP:19498"/>
        <dbReference type="Rhea" id="RHEA-COMP:19501"/>
        <dbReference type="Rhea" id="RHEA-COMP:19518"/>
        <dbReference type="Rhea" id="RHEA-COMP:19519"/>
        <dbReference type="ChEBI" id="CHEBI:15378"/>
        <dbReference type="ChEBI" id="CHEBI:57683"/>
        <dbReference type="ChEBI" id="CHEBI:58211"/>
        <dbReference type="ChEBI" id="CHEBI:132517"/>
        <dbReference type="ChEBI" id="CHEBI:132519"/>
        <dbReference type="EC" id="2.4.1.260"/>
    </reaction>
    <physiologicalReaction direction="left-to-right" evidence="11">
        <dbReference type="Rhea" id="RHEA:29536"/>
    </physiologicalReaction>
</comment>
<feature type="transmembrane region" description="Helical" evidence="12">
    <location>
        <begin position="316"/>
        <end position="335"/>
    </location>
</feature>
<dbReference type="Proteomes" id="UP000244005">
    <property type="component" value="Unassembled WGS sequence"/>
</dbReference>
<keyword evidence="9 12" id="KW-0472">Membrane</keyword>
<dbReference type="InterPro" id="IPR005599">
    <property type="entry name" value="GPI_mannosylTrfase"/>
</dbReference>
<comment type="subcellular location">
    <subcellularLocation>
        <location evidence="1 12">Endoplasmic reticulum membrane</location>
        <topology evidence="1 12">Multi-pass membrane protein</topology>
    </subcellularLocation>
</comment>